<evidence type="ECO:0000256" key="3">
    <source>
        <dbReference type="ARBA" id="ARBA00022603"/>
    </source>
</evidence>
<comment type="subcellular location">
    <subcellularLocation>
        <location evidence="1">Cytoplasm</location>
    </subcellularLocation>
</comment>
<keyword evidence="2" id="KW-0963">Cytoplasm</keyword>
<dbReference type="PANTHER" id="PTHR14614">
    <property type="entry name" value="HEPATOCELLULAR CARCINOMA-ASSOCIATED ANTIGEN"/>
    <property type="match status" value="1"/>
</dbReference>
<dbReference type="AlphaFoldDB" id="A0A9Q9XNL7"/>
<dbReference type="GO" id="GO:0005829">
    <property type="term" value="C:cytosol"/>
    <property type="evidence" value="ECO:0007669"/>
    <property type="project" value="TreeGrafter"/>
</dbReference>
<accession>A0A9Q9XNL7</accession>
<dbReference type="GO" id="GO:0032259">
    <property type="term" value="P:methylation"/>
    <property type="evidence" value="ECO:0007669"/>
    <property type="project" value="UniProtKB-KW"/>
</dbReference>
<keyword evidence="6" id="KW-0812">Transmembrane</keyword>
<dbReference type="KEGG" id="ccar:109087760"/>
<dbReference type="GeneID" id="109087760"/>
<evidence type="ECO:0000256" key="1">
    <source>
        <dbReference type="ARBA" id="ARBA00004496"/>
    </source>
</evidence>
<sequence length="109" mass="11616">MALVPYDENLLPALSKLHQTSAEFNLANHRIRLSQDWNRLGVAAVVWDAAVVLCMFLEMGTVDLKGKRVIELGAGTGLVGIVAALLGASVTITDREAALEFLTANAALI</sequence>
<evidence type="ECO:0000313" key="7">
    <source>
        <dbReference type="RefSeq" id="XP_042605160.1"/>
    </source>
</evidence>
<dbReference type="InterPro" id="IPR019410">
    <property type="entry name" value="Methyltransf_16"/>
</dbReference>
<evidence type="ECO:0000256" key="2">
    <source>
        <dbReference type="ARBA" id="ARBA00022490"/>
    </source>
</evidence>
<keyword evidence="5" id="KW-0949">S-adenosyl-L-methionine</keyword>
<keyword evidence="4" id="KW-0808">Transferase</keyword>
<reference evidence="7" key="1">
    <citation type="submission" date="2025-08" db="UniProtKB">
        <authorList>
            <consortium name="RefSeq"/>
        </authorList>
    </citation>
    <scope>IDENTIFICATION</scope>
    <source>
        <tissue evidence="7">Muscle</tissue>
    </source>
</reference>
<keyword evidence="6" id="KW-0472">Membrane</keyword>
<keyword evidence="3" id="KW-0489">Methyltransferase</keyword>
<dbReference type="OrthoDB" id="413520at2759"/>
<dbReference type="Proteomes" id="UP001155660">
    <property type="component" value="Chromosome B22"/>
</dbReference>
<evidence type="ECO:0000256" key="6">
    <source>
        <dbReference type="SAM" id="Phobius"/>
    </source>
</evidence>
<name>A0A9Q9XNL7_CYPCA</name>
<dbReference type="PANTHER" id="PTHR14614:SF14">
    <property type="entry name" value="PROTEIN N-LYSINE METHYLTRANSFERASE METTL21A"/>
    <property type="match status" value="1"/>
</dbReference>
<organism evidence="7">
    <name type="scientific">Cyprinus carpio</name>
    <name type="common">Common carp</name>
    <dbReference type="NCBI Taxonomy" id="7962"/>
    <lineage>
        <taxon>Eukaryota</taxon>
        <taxon>Metazoa</taxon>
        <taxon>Chordata</taxon>
        <taxon>Craniata</taxon>
        <taxon>Vertebrata</taxon>
        <taxon>Euteleostomi</taxon>
        <taxon>Actinopterygii</taxon>
        <taxon>Neopterygii</taxon>
        <taxon>Teleostei</taxon>
        <taxon>Ostariophysi</taxon>
        <taxon>Cypriniformes</taxon>
        <taxon>Cyprinidae</taxon>
        <taxon>Cyprininae</taxon>
        <taxon>Cyprinus</taxon>
    </lineage>
</organism>
<proteinExistence type="predicted"/>
<gene>
    <name evidence="7" type="primary">LOC109087760</name>
</gene>
<dbReference type="GO" id="GO:0032991">
    <property type="term" value="C:protein-containing complex"/>
    <property type="evidence" value="ECO:0007669"/>
    <property type="project" value="TreeGrafter"/>
</dbReference>
<protein>
    <submittedName>
        <fullName evidence="7">Protein N-lysine methyltransferase METTL21A-like</fullName>
    </submittedName>
</protein>
<keyword evidence="6" id="KW-1133">Transmembrane helix</keyword>
<dbReference type="Pfam" id="PF10294">
    <property type="entry name" value="Methyltransf_16"/>
    <property type="match status" value="1"/>
</dbReference>
<feature type="transmembrane region" description="Helical" evidence="6">
    <location>
        <begin position="69"/>
        <end position="92"/>
    </location>
</feature>
<feature type="transmembrane region" description="Helical" evidence="6">
    <location>
        <begin position="40"/>
        <end position="57"/>
    </location>
</feature>
<dbReference type="RefSeq" id="XP_042605160.1">
    <property type="nucleotide sequence ID" value="XM_042749226.1"/>
</dbReference>
<evidence type="ECO:0000256" key="5">
    <source>
        <dbReference type="ARBA" id="ARBA00022691"/>
    </source>
</evidence>
<evidence type="ECO:0000256" key="4">
    <source>
        <dbReference type="ARBA" id="ARBA00022679"/>
    </source>
</evidence>
<dbReference type="GO" id="GO:0008168">
    <property type="term" value="F:methyltransferase activity"/>
    <property type="evidence" value="ECO:0007669"/>
    <property type="project" value="UniProtKB-KW"/>
</dbReference>